<dbReference type="EMBL" id="JANGAB010000010">
    <property type="protein sequence ID" value="MCQ4950504.1"/>
    <property type="molecule type" value="Genomic_DNA"/>
</dbReference>
<sequence length="257" mass="26284">MKKTILLAEFGTARWADYAPAAGALEGELADAFPGWSVRRAFASSRLAAALTEQGHPTPHLPAALAELAAAGGALAVLPTHLAAGGEYDGLAAQLSALGPRLSALAVARPLLSSGEDCIQVARALLEGILLEEGEGLVLMAHGSRAAGMGPYRPLAAALPQRVALGAMVNGGPEAAGRQLLRAGYRRCALAPLLVCAGGHARREMAGPGPDSWLSRLRGMGLAVRPLHQGLAELPALRALYCRHLAEALAAAGLDSV</sequence>
<dbReference type="Pfam" id="PF06180">
    <property type="entry name" value="CbiK"/>
    <property type="match status" value="1"/>
</dbReference>
<dbReference type="RefSeq" id="WP_256136717.1">
    <property type="nucleotide sequence ID" value="NZ_JANGAB010000010.1"/>
</dbReference>
<evidence type="ECO:0000313" key="1">
    <source>
        <dbReference type="EMBL" id="MCQ4950504.1"/>
    </source>
</evidence>
<reference evidence="1" key="1">
    <citation type="submission" date="2022-06" db="EMBL/GenBank/DDBJ databases">
        <title>Isolation of gut microbiota from human fecal samples.</title>
        <authorList>
            <person name="Pamer E.G."/>
            <person name="Barat B."/>
            <person name="Waligurski E."/>
            <person name="Medina S."/>
            <person name="Paddock L."/>
            <person name="Mostad J."/>
        </authorList>
    </citation>
    <scope>NUCLEOTIDE SEQUENCE</scope>
    <source>
        <strain evidence="1">DFI.7.96</strain>
    </source>
</reference>
<accession>A0AAW5KHT7</accession>
<evidence type="ECO:0000313" key="2">
    <source>
        <dbReference type="Proteomes" id="UP001205063"/>
    </source>
</evidence>
<comment type="caution">
    <text evidence="1">The sequence shown here is derived from an EMBL/GenBank/DDBJ whole genome shotgun (WGS) entry which is preliminary data.</text>
</comment>
<dbReference type="Gene3D" id="3.40.50.1400">
    <property type="match status" value="2"/>
</dbReference>
<dbReference type="GO" id="GO:0016852">
    <property type="term" value="F:sirohydrochlorin cobaltochelatase activity"/>
    <property type="evidence" value="ECO:0007669"/>
    <property type="project" value="InterPro"/>
</dbReference>
<dbReference type="SUPFAM" id="SSF53800">
    <property type="entry name" value="Chelatase"/>
    <property type="match status" value="1"/>
</dbReference>
<dbReference type="AlphaFoldDB" id="A0AAW5KHT7"/>
<gene>
    <name evidence="1" type="ORF">NE646_12640</name>
</gene>
<name>A0AAW5KHT7_9FIRM</name>
<dbReference type="GO" id="GO:0019251">
    <property type="term" value="P:anaerobic cobalamin biosynthetic process"/>
    <property type="evidence" value="ECO:0007669"/>
    <property type="project" value="InterPro"/>
</dbReference>
<proteinExistence type="predicted"/>
<organism evidence="1 2">
    <name type="scientific">Bittarella massiliensis</name>
    <name type="common">ex Durand et al. 2017</name>
    <dbReference type="NCBI Taxonomy" id="1720313"/>
    <lineage>
        <taxon>Bacteria</taxon>
        <taxon>Bacillati</taxon>
        <taxon>Bacillota</taxon>
        <taxon>Clostridia</taxon>
        <taxon>Eubacteriales</taxon>
        <taxon>Oscillospiraceae</taxon>
        <taxon>Bittarella (ex Durand et al. 2017)</taxon>
    </lineage>
</organism>
<dbReference type="InterPro" id="IPR010388">
    <property type="entry name" value="Anaerobic_Co-chelatase"/>
</dbReference>
<dbReference type="Proteomes" id="UP001205063">
    <property type="component" value="Unassembled WGS sequence"/>
</dbReference>
<protein>
    <submittedName>
        <fullName evidence="1">Sirohydrochlorin cobaltochelatase</fullName>
    </submittedName>
</protein>